<accession>A0A4Z1CN58</accession>
<name>A0A4Z1CN58_9ACTN</name>
<gene>
    <name evidence="3" type="ORF">EXE59_22435</name>
</gene>
<sequence>MGHPRDLAALAAAALTLLATAGCSGGGPPDEPDRPPSQGVALRVETVAGADRLDEDTRAEAEAAVGELLSAYVVDAFLGTFPRQEFVRSFESFTSVAARDGAGDIDVLTAASARDATAVRATDLEARLSFLARGGTVHGSTATVHLAFDATMEDGSSRPLVLDGRFLLVADSEGWSIFGYDVALDDGAPVDAELEDDAEGDAGDSATDGSS</sequence>
<protein>
    <recommendedName>
        <fullName evidence="5">Nuclear transport factor 2 family protein</fullName>
    </recommendedName>
</protein>
<keyword evidence="2" id="KW-0732">Signal</keyword>
<dbReference type="AlphaFoldDB" id="A0A4Z1CN58"/>
<reference evidence="3 4" key="1">
    <citation type="submission" date="2019-04" db="EMBL/GenBank/DDBJ databases">
        <title>Three New Species of Nocardioides, Nocardioides euryhalodurans sp. nov., Nocardioides seonyuensis sp. nov. and Nocardioides eburneoflavus sp. nov. Isolated from Soil.</title>
        <authorList>
            <person name="Roh S.G."/>
            <person name="Lee C."/>
            <person name="Kim M.-K."/>
            <person name="Kim S.B."/>
        </authorList>
    </citation>
    <scope>NUCLEOTIDE SEQUENCE [LARGE SCALE GENOMIC DNA]</scope>
    <source>
        <strain evidence="3 4">MMS17-SY213</strain>
    </source>
</reference>
<comment type="caution">
    <text evidence="3">The sequence shown here is derived from an EMBL/GenBank/DDBJ whole genome shotgun (WGS) entry which is preliminary data.</text>
</comment>
<evidence type="ECO:0008006" key="5">
    <source>
        <dbReference type="Google" id="ProtNLM"/>
    </source>
</evidence>
<dbReference type="EMBL" id="SRRO01000001">
    <property type="protein sequence ID" value="TGN66404.1"/>
    <property type="molecule type" value="Genomic_DNA"/>
</dbReference>
<proteinExistence type="predicted"/>
<feature type="signal peptide" evidence="2">
    <location>
        <begin position="1"/>
        <end position="21"/>
    </location>
</feature>
<feature type="compositionally biased region" description="Acidic residues" evidence="1">
    <location>
        <begin position="192"/>
        <end position="202"/>
    </location>
</feature>
<dbReference type="OrthoDB" id="3785557at2"/>
<feature type="region of interest" description="Disordered" evidence="1">
    <location>
        <begin position="189"/>
        <end position="211"/>
    </location>
</feature>
<evidence type="ECO:0000256" key="1">
    <source>
        <dbReference type="SAM" id="MobiDB-lite"/>
    </source>
</evidence>
<evidence type="ECO:0000313" key="3">
    <source>
        <dbReference type="EMBL" id="TGN66404.1"/>
    </source>
</evidence>
<dbReference type="Proteomes" id="UP000297496">
    <property type="component" value="Unassembled WGS sequence"/>
</dbReference>
<organism evidence="3 4">
    <name type="scientific">Nocardioides eburneiflavus</name>
    <dbReference type="NCBI Taxonomy" id="2518372"/>
    <lineage>
        <taxon>Bacteria</taxon>
        <taxon>Bacillati</taxon>
        <taxon>Actinomycetota</taxon>
        <taxon>Actinomycetes</taxon>
        <taxon>Propionibacteriales</taxon>
        <taxon>Nocardioidaceae</taxon>
        <taxon>Nocardioides</taxon>
    </lineage>
</organism>
<feature type="chain" id="PRO_5039670937" description="Nuclear transport factor 2 family protein" evidence="2">
    <location>
        <begin position="22"/>
        <end position="211"/>
    </location>
</feature>
<keyword evidence="4" id="KW-1185">Reference proteome</keyword>
<dbReference type="RefSeq" id="WP_135840876.1">
    <property type="nucleotide sequence ID" value="NZ_SRRO01000001.1"/>
</dbReference>
<evidence type="ECO:0000313" key="4">
    <source>
        <dbReference type="Proteomes" id="UP000297496"/>
    </source>
</evidence>
<dbReference type="PROSITE" id="PS51257">
    <property type="entry name" value="PROKAR_LIPOPROTEIN"/>
    <property type="match status" value="1"/>
</dbReference>
<evidence type="ECO:0000256" key="2">
    <source>
        <dbReference type="SAM" id="SignalP"/>
    </source>
</evidence>